<dbReference type="GO" id="GO:0000049">
    <property type="term" value="F:tRNA binding"/>
    <property type="evidence" value="ECO:0007669"/>
    <property type="project" value="UniProtKB-UniRule"/>
</dbReference>
<keyword evidence="5 7" id="KW-0378">Hydrolase</keyword>
<evidence type="ECO:0000256" key="1">
    <source>
        <dbReference type="ARBA" id="ARBA00002663"/>
    </source>
</evidence>
<dbReference type="Proteomes" id="UP000183071">
    <property type="component" value="Unassembled WGS sequence"/>
</dbReference>
<dbReference type="GO" id="GO:0001682">
    <property type="term" value="P:tRNA 5'-leader removal"/>
    <property type="evidence" value="ECO:0007669"/>
    <property type="project" value="UniProtKB-UniRule"/>
</dbReference>
<keyword evidence="12" id="KW-1185">Reference proteome</keyword>
<evidence type="ECO:0000313" key="12">
    <source>
        <dbReference type="Proteomes" id="UP000183071"/>
    </source>
</evidence>
<evidence type="ECO:0000256" key="3">
    <source>
        <dbReference type="ARBA" id="ARBA00022722"/>
    </source>
</evidence>
<dbReference type="PROSITE" id="PS00648">
    <property type="entry name" value="RIBONUCLEASE_P"/>
    <property type="match status" value="1"/>
</dbReference>
<evidence type="ECO:0000256" key="7">
    <source>
        <dbReference type="HAMAP-Rule" id="MF_00227"/>
    </source>
</evidence>
<comment type="function">
    <text evidence="1 7">RNaseP catalyzes the removal of the 5'-leader sequence from pre-tRNA to produce the mature 5'-terminus. It can also cleave other RNA substrates such as 4.5S RNA. The protein component plays an auxiliary but essential role in vivo by binding to the 5'-leader sequence and broadening the substrate specificity of the ribozyme.</text>
</comment>
<reference evidence="9 11" key="1">
    <citation type="submission" date="2015-07" db="EMBL/GenBank/DDBJ databases">
        <title>Genome of Polaribacter dokdonenesis DSW-5, isolated from seawater off Dokdo in Korea.</title>
        <authorList>
            <person name="Yoon K."/>
            <person name="Song J.Y."/>
            <person name="Kim J.F."/>
        </authorList>
    </citation>
    <scope>NUCLEOTIDE SEQUENCE [LARGE SCALE GENOMIC DNA]</scope>
    <source>
        <strain evidence="9 11">DSW-5</strain>
    </source>
</reference>
<dbReference type="PANTHER" id="PTHR33992:SF1">
    <property type="entry name" value="RIBONUCLEASE P PROTEIN COMPONENT"/>
    <property type="match status" value="1"/>
</dbReference>
<evidence type="ECO:0000256" key="2">
    <source>
        <dbReference type="ARBA" id="ARBA00022694"/>
    </source>
</evidence>
<evidence type="ECO:0000313" key="10">
    <source>
        <dbReference type="EMBL" id="SEE14650.1"/>
    </source>
</evidence>
<dbReference type="GO" id="GO:0004526">
    <property type="term" value="F:ribonuclease P activity"/>
    <property type="evidence" value="ECO:0007669"/>
    <property type="project" value="UniProtKB-UniRule"/>
</dbReference>
<evidence type="ECO:0000256" key="4">
    <source>
        <dbReference type="ARBA" id="ARBA00022759"/>
    </source>
</evidence>
<dbReference type="EC" id="3.1.26.5" evidence="7 8"/>
<evidence type="ECO:0000256" key="8">
    <source>
        <dbReference type="NCBIfam" id="TIGR00188"/>
    </source>
</evidence>
<keyword evidence="4 7" id="KW-0255">Endonuclease</keyword>
<organism evidence="9 11">
    <name type="scientific">Polaribacter dokdonensis DSW-5</name>
    <dbReference type="NCBI Taxonomy" id="1300348"/>
    <lineage>
        <taxon>Bacteria</taxon>
        <taxon>Pseudomonadati</taxon>
        <taxon>Bacteroidota</taxon>
        <taxon>Flavobacteriia</taxon>
        <taxon>Flavobacteriales</taxon>
        <taxon>Flavobacteriaceae</taxon>
    </lineage>
</organism>
<dbReference type="Gene3D" id="3.30.230.10">
    <property type="match status" value="1"/>
</dbReference>
<dbReference type="PANTHER" id="PTHR33992">
    <property type="entry name" value="RIBONUCLEASE P PROTEIN COMPONENT"/>
    <property type="match status" value="1"/>
</dbReference>
<dbReference type="InterPro" id="IPR000100">
    <property type="entry name" value="RNase_P"/>
</dbReference>
<dbReference type="EMBL" id="LGBR01000001">
    <property type="protein sequence ID" value="KOY51287.1"/>
    <property type="molecule type" value="Genomic_DNA"/>
</dbReference>
<evidence type="ECO:0000256" key="6">
    <source>
        <dbReference type="ARBA" id="ARBA00022884"/>
    </source>
</evidence>
<protein>
    <recommendedName>
        <fullName evidence="7 8">Ribonuclease P protein component</fullName>
        <shortName evidence="7">RNase P protein</shortName>
        <shortName evidence="7">RNaseP protein</shortName>
        <ecNumber evidence="7 8">3.1.26.5</ecNumber>
    </recommendedName>
    <alternativeName>
        <fullName evidence="7">Protein C5</fullName>
    </alternativeName>
</protein>
<dbReference type="InterPro" id="IPR020568">
    <property type="entry name" value="Ribosomal_Su5_D2-typ_SF"/>
</dbReference>
<keyword evidence="6 7" id="KW-0694">RNA-binding</keyword>
<dbReference type="GO" id="GO:0042781">
    <property type="term" value="F:3'-tRNA processing endoribonuclease activity"/>
    <property type="evidence" value="ECO:0007669"/>
    <property type="project" value="TreeGrafter"/>
</dbReference>
<dbReference type="SUPFAM" id="SSF54211">
    <property type="entry name" value="Ribosomal protein S5 domain 2-like"/>
    <property type="match status" value="1"/>
</dbReference>
<gene>
    <name evidence="7" type="primary">rnpA</name>
    <name evidence="9" type="ORF">I602_847</name>
    <name evidence="10" type="ORF">SAMN05444353_0932</name>
</gene>
<keyword evidence="2 7" id="KW-0819">tRNA processing</keyword>
<proteinExistence type="inferred from homology"/>
<dbReference type="InterPro" id="IPR014721">
    <property type="entry name" value="Ribsml_uS5_D2-typ_fold_subgr"/>
</dbReference>
<dbReference type="NCBIfam" id="TIGR00188">
    <property type="entry name" value="rnpA"/>
    <property type="match status" value="1"/>
</dbReference>
<dbReference type="Pfam" id="PF00825">
    <property type="entry name" value="Ribonuclease_P"/>
    <property type="match status" value="1"/>
</dbReference>
<dbReference type="PATRIC" id="fig|1300348.6.peg.846"/>
<dbReference type="InterPro" id="IPR020539">
    <property type="entry name" value="RNase_P_CS"/>
</dbReference>
<comment type="similarity">
    <text evidence="7">Belongs to the RnpA family.</text>
</comment>
<accession>A0A0N0UND0</accession>
<dbReference type="HAMAP" id="MF_00227">
    <property type="entry name" value="RNase_P"/>
    <property type="match status" value="1"/>
</dbReference>
<name>A0A0N0UND0_9FLAO</name>
<dbReference type="GO" id="GO:0030677">
    <property type="term" value="C:ribonuclease P complex"/>
    <property type="evidence" value="ECO:0007669"/>
    <property type="project" value="TreeGrafter"/>
</dbReference>
<evidence type="ECO:0000256" key="5">
    <source>
        <dbReference type="ARBA" id="ARBA00022801"/>
    </source>
</evidence>
<comment type="subunit">
    <text evidence="7">Consists of a catalytic RNA component (M1 or rnpB) and a protein subunit.</text>
</comment>
<dbReference type="EMBL" id="FNUE01000001">
    <property type="protein sequence ID" value="SEE14650.1"/>
    <property type="molecule type" value="Genomic_DNA"/>
</dbReference>
<comment type="caution">
    <text evidence="9">The sequence shown here is derived from an EMBL/GenBank/DDBJ whole genome shotgun (WGS) entry which is preliminary data.</text>
</comment>
<dbReference type="STRING" id="1300348.I602_847"/>
<comment type="catalytic activity">
    <reaction evidence="7">
        <text>Endonucleolytic cleavage of RNA, removing 5'-extranucleotides from tRNA precursor.</text>
        <dbReference type="EC" id="3.1.26.5"/>
    </reaction>
</comment>
<keyword evidence="3 7" id="KW-0540">Nuclease</keyword>
<sequence>MFSVKFVLMKYTLGKQERLKSKKLIEKLYKEGSSVKAFPLRMVFLQTEHTSDYPAQIGVSVAKRNFKKAPDRNRLKRLMRESYRLQKEIVYNNLDVPYVFMISYLGKEEKDYEEIYAKMNKLLNLFIKQIQNIPNEEHDS</sequence>
<dbReference type="Proteomes" id="UP000037716">
    <property type="component" value="Unassembled WGS sequence"/>
</dbReference>
<reference evidence="10 12" key="2">
    <citation type="submission" date="2016-10" db="EMBL/GenBank/DDBJ databases">
        <authorList>
            <person name="Varghese N."/>
            <person name="Submissions S."/>
        </authorList>
    </citation>
    <scope>NUCLEOTIDE SEQUENCE [LARGE SCALE GENOMIC DNA]</scope>
    <source>
        <strain evidence="10 12">DSW-5</strain>
    </source>
</reference>
<evidence type="ECO:0000313" key="11">
    <source>
        <dbReference type="Proteomes" id="UP000037716"/>
    </source>
</evidence>
<dbReference type="AlphaFoldDB" id="A0A0N0UND0"/>
<evidence type="ECO:0000313" key="9">
    <source>
        <dbReference type="EMBL" id="KOY51287.1"/>
    </source>
</evidence>